<evidence type="ECO:0000313" key="9">
    <source>
        <dbReference type="Proteomes" id="UP000019116"/>
    </source>
</evidence>
<accession>A0A3B6KHC0</accession>
<dbReference type="Gramene" id="TraesPARA_EIv1.0_1585820.3">
    <property type="protein sequence ID" value="TraesPARA_EIv1.0_1585820.3.CDS"/>
    <property type="gene ID" value="TraesPARA_EIv1.0_1585820"/>
</dbReference>
<keyword evidence="6" id="KW-0346">Stress response</keyword>
<dbReference type="AlphaFoldDB" id="A0A3B6KHC0"/>
<dbReference type="OrthoDB" id="7108654at2759"/>
<dbReference type="PANTHER" id="PTHR31118:SF17">
    <property type="entry name" value="CYCLASE-LIKE PROTEIN 4"/>
    <property type="match status" value="1"/>
</dbReference>
<comment type="subcellular location">
    <subcellularLocation>
        <location evidence="1">Secreted</location>
        <location evidence="1">Extracellular space</location>
        <location evidence="1">Extracellular matrix</location>
    </subcellularLocation>
</comment>
<evidence type="ECO:0000313" key="8">
    <source>
        <dbReference type="EnsemblPlants" id="TraesCS5A02G160800.2"/>
    </source>
</evidence>
<dbReference type="STRING" id="4565.A0A3B6KHC0"/>
<dbReference type="Gramene" id="TraesCS5A02G160800.2">
    <property type="protein sequence ID" value="TraesCS5A02G160800.2"/>
    <property type="gene ID" value="TraesCS5A02G160800"/>
</dbReference>
<dbReference type="EnsemblPlants" id="TraesCS5A02G160800.2">
    <property type="protein sequence ID" value="TraesCS5A02G160800.2"/>
    <property type="gene ID" value="TraesCS5A02G160800"/>
</dbReference>
<dbReference type="GO" id="GO:0019441">
    <property type="term" value="P:L-tryptophan catabolic process to kynurenine"/>
    <property type="evidence" value="ECO:0000318"/>
    <property type="project" value="GO_Central"/>
</dbReference>
<protein>
    <recommendedName>
        <fullName evidence="10">Cyclase</fullName>
    </recommendedName>
</protein>
<reference evidence="8" key="1">
    <citation type="submission" date="2018-08" db="EMBL/GenBank/DDBJ databases">
        <authorList>
            <person name="Rossello M."/>
        </authorList>
    </citation>
    <scope>NUCLEOTIDE SEQUENCE [LARGE SCALE GENOMIC DNA]</scope>
    <source>
        <strain evidence="8">cv. Chinese Spring</strain>
    </source>
</reference>
<proteinExistence type="inferred from homology"/>
<feature type="signal peptide" evidence="7">
    <location>
        <begin position="1"/>
        <end position="45"/>
    </location>
</feature>
<dbReference type="Gramene" id="TraesCS5A03G0436400.2">
    <property type="protein sequence ID" value="TraesCS5A03G0436400.2.CDS"/>
    <property type="gene ID" value="TraesCS5A03G0436400"/>
</dbReference>
<sequence>MIDTHTPCSFLTGRMRSRSKHSNSTAMELLPFLLLLLTGAAVASGEPAYPGYGATDAKPACGVKEEAPVPVPERREEFDGGRILDISHYYREDMPAFESAEGTPGFLQLARSMRNGSDIANFSELRLTAHSGTHVDAPGHVFEHYYDAGFDVDTLDLAVLNGTPRVEFRRAWSSAARPALLVDVPRDSNITADVMESLHIPKGVRRVLFRTLNTDRKLMWKKEFDSSYVGFMEDGAQWLIDNTDIQLVGVDYLSVGAYEECIPAHLVFLDKREVILVEALNLEHVATGIYTLHCLPLRLRGAEGSPARCILIK</sequence>
<gene>
    <name evidence="8" type="primary">LOC123106898</name>
</gene>
<dbReference type="SMR" id="A0A3B6KHC0"/>
<evidence type="ECO:0008006" key="10">
    <source>
        <dbReference type="Google" id="ProtNLM"/>
    </source>
</evidence>
<evidence type="ECO:0000256" key="4">
    <source>
        <dbReference type="ARBA" id="ARBA00022530"/>
    </source>
</evidence>
<dbReference type="OMA" id="VEFRRAW"/>
<dbReference type="GO" id="GO:0004061">
    <property type="term" value="F:arylformamidase activity"/>
    <property type="evidence" value="ECO:0000318"/>
    <property type="project" value="GO_Central"/>
</dbReference>
<dbReference type="PANTHER" id="PTHR31118">
    <property type="entry name" value="CYCLASE-LIKE PROTEIN 2"/>
    <property type="match status" value="1"/>
</dbReference>
<evidence type="ECO:0000256" key="7">
    <source>
        <dbReference type="SAM" id="SignalP"/>
    </source>
</evidence>
<dbReference type="Gene3D" id="3.50.30.50">
    <property type="entry name" value="Putative cyclase"/>
    <property type="match status" value="1"/>
</dbReference>
<keyword evidence="5 7" id="KW-0732">Signal</keyword>
<dbReference type="Pfam" id="PF04199">
    <property type="entry name" value="Cyclase"/>
    <property type="match status" value="1"/>
</dbReference>
<evidence type="ECO:0000256" key="2">
    <source>
        <dbReference type="ARBA" id="ARBA00007865"/>
    </source>
</evidence>
<dbReference type="Proteomes" id="UP000019116">
    <property type="component" value="Chromosome 5A"/>
</dbReference>
<reference evidence="8" key="2">
    <citation type="submission" date="2018-10" db="UniProtKB">
        <authorList>
            <consortium name="EnsemblPlants"/>
        </authorList>
    </citation>
    <scope>IDENTIFICATION</scope>
</reference>
<dbReference type="FunFam" id="3.50.30.50:FF:000002">
    <property type="entry name" value="Kynurenine formamidase"/>
    <property type="match status" value="1"/>
</dbReference>
<dbReference type="InterPro" id="IPR037175">
    <property type="entry name" value="KFase_sf"/>
</dbReference>
<evidence type="ECO:0000256" key="5">
    <source>
        <dbReference type="ARBA" id="ARBA00022729"/>
    </source>
</evidence>
<dbReference type="InterPro" id="IPR007325">
    <property type="entry name" value="KFase/CYL"/>
</dbReference>
<feature type="chain" id="PRO_5043176465" description="Cyclase" evidence="7">
    <location>
        <begin position="46"/>
        <end position="313"/>
    </location>
</feature>
<keyword evidence="3" id="KW-0964">Secreted</keyword>
<dbReference type="RefSeq" id="XP_044384869.1">
    <property type="nucleotide sequence ID" value="XM_044528934.1"/>
</dbReference>
<evidence type="ECO:0000256" key="6">
    <source>
        <dbReference type="ARBA" id="ARBA00023016"/>
    </source>
</evidence>
<keyword evidence="9" id="KW-1185">Reference proteome</keyword>
<dbReference type="SUPFAM" id="SSF102198">
    <property type="entry name" value="Putative cyclase"/>
    <property type="match status" value="1"/>
</dbReference>
<name>A0A3B6KHC0_WHEAT</name>
<evidence type="ECO:0000256" key="3">
    <source>
        <dbReference type="ARBA" id="ARBA00022525"/>
    </source>
</evidence>
<evidence type="ECO:0000256" key="1">
    <source>
        <dbReference type="ARBA" id="ARBA00004498"/>
    </source>
</evidence>
<comment type="similarity">
    <text evidence="2">Belongs to the Cyclase 1 superfamily.</text>
</comment>
<dbReference type="GeneID" id="123106898"/>
<dbReference type="KEGG" id="taes:123106898"/>
<dbReference type="Gramene" id="TraesKAR5A01G0207170.1">
    <property type="protein sequence ID" value="cds.TraesKAR5A01G0207170.1"/>
    <property type="gene ID" value="TraesKAR5A01G0207170"/>
</dbReference>
<organism evidence="8">
    <name type="scientific">Triticum aestivum</name>
    <name type="common">Wheat</name>
    <dbReference type="NCBI Taxonomy" id="4565"/>
    <lineage>
        <taxon>Eukaryota</taxon>
        <taxon>Viridiplantae</taxon>
        <taxon>Streptophyta</taxon>
        <taxon>Embryophyta</taxon>
        <taxon>Tracheophyta</taxon>
        <taxon>Spermatophyta</taxon>
        <taxon>Magnoliopsida</taxon>
        <taxon>Liliopsida</taxon>
        <taxon>Poales</taxon>
        <taxon>Poaceae</taxon>
        <taxon>BOP clade</taxon>
        <taxon>Pooideae</taxon>
        <taxon>Triticodae</taxon>
        <taxon>Triticeae</taxon>
        <taxon>Triticinae</taxon>
        <taxon>Triticum</taxon>
    </lineage>
</organism>
<keyword evidence="4" id="KW-0272">Extracellular matrix</keyword>